<dbReference type="GO" id="GO:0006302">
    <property type="term" value="P:double-strand break repair"/>
    <property type="evidence" value="ECO:0007669"/>
    <property type="project" value="TreeGrafter"/>
</dbReference>
<dbReference type="AlphaFoldDB" id="A0A6J3M391"/>
<sequence length="612" mass="67435">MTSAVYRNTPVLCVPPTQNTAPVFEHNCLYTHDIKRKQKRWQDGLLRYHTFNQRVMVFDVAGNKVGDTHWNGNVALQEGDEVTLEKWGVVVDVSERVRQTVTDLSEIRPAQKRASPRLTSLAIQSPAPGVSYRSVSQPKHKSLNTLLSSNRQTTPSRPRVPVLPAHGSPFERTPHYERAEGTPSKRIRLDGPQVSGKQRISNAPIHSRLNSSCALNISARRNVPVERQSIASPKGPTEVIDLCDGLSDASETFQGFSSDILPTSPVVPLSDLRNGGCRTLSTHPEQRTIKIRDARDKSAQKGSEPRKYALPNRNEPGEEELQSMEKSSGKQVPTKVDTPSTAEQRRSLSAITTAKGPQSMTLKIAATTTRRKKALLCQKQLLPNHVPSGASSPHQAPIVTAHQPARTRAASLVADPEHVPERVDPCIDDEDLMELHGDTDRGDHLYDDVAPSRQRSNPLVHLAQPRRDQSHSKPSASLARVTAAEVRETSSASNRKKTPSKGRAVPAVALPKQVEVELCDTVDRPVEATETPPGEQQGRVKSIDRTNEPNVPSKTAPVPPRISAKKHTTSITQAAGALPEDLGPWSREAFDLFVWRPPGWNEEKWCVEEQKT</sequence>
<protein>
    <recommendedName>
        <fullName evidence="2">5'-3' DNA helicase ZGRF1-like N-terminal domain-containing protein</fullName>
    </recommendedName>
</protein>
<dbReference type="PANTHER" id="PTHR28535:SF1">
    <property type="entry name" value="PROTEIN ZGRF1"/>
    <property type="match status" value="1"/>
</dbReference>
<feature type="domain" description="5'-3' DNA helicase ZGRF1-like N-terminal" evidence="2">
    <location>
        <begin position="23"/>
        <end position="103"/>
    </location>
</feature>
<dbReference type="GO" id="GO:0035861">
    <property type="term" value="C:site of double-strand break"/>
    <property type="evidence" value="ECO:0007669"/>
    <property type="project" value="TreeGrafter"/>
</dbReference>
<evidence type="ECO:0000259" key="2">
    <source>
        <dbReference type="Pfam" id="PF10382"/>
    </source>
</evidence>
<dbReference type="GO" id="GO:0005634">
    <property type="term" value="C:nucleus"/>
    <property type="evidence" value="ECO:0007669"/>
    <property type="project" value="TreeGrafter"/>
</dbReference>
<proteinExistence type="predicted"/>
<dbReference type="OrthoDB" id="6513042at2759"/>
<dbReference type="PANTHER" id="PTHR28535">
    <property type="entry name" value="ZINC FINGER GRF-TYPE CONTAINING 1"/>
    <property type="match status" value="1"/>
</dbReference>
<accession>A0A6J3M391</accession>
<dbReference type="InterPro" id="IPR018838">
    <property type="entry name" value="ZGRF1-like_N"/>
</dbReference>
<reference evidence="4" key="2">
    <citation type="submission" date="2020-04" db="EMBL/GenBank/DDBJ databases">
        <authorList>
            <consortium name="NCBI Genome Project"/>
        </authorList>
    </citation>
    <scope>NUCLEOTIDE SEQUENCE</scope>
    <source>
        <strain evidence="4">CBS 342.82</strain>
    </source>
</reference>
<feature type="region of interest" description="Disordered" evidence="1">
    <location>
        <begin position="145"/>
        <end position="198"/>
    </location>
</feature>
<feature type="compositionally biased region" description="Basic and acidic residues" evidence="1">
    <location>
        <begin position="294"/>
        <end position="307"/>
    </location>
</feature>
<evidence type="ECO:0000256" key="1">
    <source>
        <dbReference type="SAM" id="MobiDB-lite"/>
    </source>
</evidence>
<dbReference type="Pfam" id="PF10382">
    <property type="entry name" value="ZGRF1-like_N"/>
    <property type="match status" value="1"/>
</dbReference>
<evidence type="ECO:0000313" key="3">
    <source>
        <dbReference type="Proteomes" id="UP000504637"/>
    </source>
</evidence>
<organism evidence="4">
    <name type="scientific">Dissoconium aciculare CBS 342.82</name>
    <dbReference type="NCBI Taxonomy" id="1314786"/>
    <lineage>
        <taxon>Eukaryota</taxon>
        <taxon>Fungi</taxon>
        <taxon>Dikarya</taxon>
        <taxon>Ascomycota</taxon>
        <taxon>Pezizomycotina</taxon>
        <taxon>Dothideomycetes</taxon>
        <taxon>Dothideomycetidae</taxon>
        <taxon>Mycosphaerellales</taxon>
        <taxon>Dissoconiaceae</taxon>
        <taxon>Dissoconium</taxon>
    </lineage>
</organism>
<feature type="compositionally biased region" description="Polar residues" evidence="1">
    <location>
        <begin position="324"/>
        <end position="346"/>
    </location>
</feature>
<gene>
    <name evidence="4" type="ORF">K489DRAFT_381102</name>
</gene>
<dbReference type="GeneID" id="54362836"/>
<feature type="region of interest" description="Disordered" evidence="1">
    <location>
        <begin position="294"/>
        <end position="346"/>
    </location>
</feature>
<dbReference type="Proteomes" id="UP000504637">
    <property type="component" value="Unplaced"/>
</dbReference>
<reference evidence="4" key="3">
    <citation type="submission" date="2025-08" db="UniProtKB">
        <authorList>
            <consortium name="RefSeq"/>
        </authorList>
    </citation>
    <scope>IDENTIFICATION</scope>
    <source>
        <strain evidence="4">CBS 342.82</strain>
    </source>
</reference>
<feature type="region of interest" description="Disordered" evidence="1">
    <location>
        <begin position="524"/>
        <end position="570"/>
    </location>
</feature>
<feature type="region of interest" description="Disordered" evidence="1">
    <location>
        <begin position="438"/>
        <end position="505"/>
    </location>
</feature>
<dbReference type="RefSeq" id="XP_033459394.1">
    <property type="nucleotide sequence ID" value="XM_033605036.1"/>
</dbReference>
<feature type="compositionally biased region" description="Polar residues" evidence="1">
    <location>
        <begin position="145"/>
        <end position="156"/>
    </location>
</feature>
<feature type="compositionally biased region" description="Basic and acidic residues" evidence="1">
    <location>
        <begin position="438"/>
        <end position="447"/>
    </location>
</feature>
<dbReference type="InterPro" id="IPR052800">
    <property type="entry name" value="DNA_Repair_Helicase_ZGRF1"/>
</dbReference>
<reference evidence="4" key="1">
    <citation type="submission" date="2020-01" db="EMBL/GenBank/DDBJ databases">
        <authorList>
            <consortium name="DOE Joint Genome Institute"/>
            <person name="Haridas S."/>
            <person name="Albert R."/>
            <person name="Binder M."/>
            <person name="Bloem J."/>
            <person name="Labutti K."/>
            <person name="Salamov A."/>
            <person name="Andreopoulos B."/>
            <person name="Baker S.E."/>
            <person name="Barry K."/>
            <person name="Bills G."/>
            <person name="Bluhm B.H."/>
            <person name="Cannon C."/>
            <person name="Castanera R."/>
            <person name="Culley D.E."/>
            <person name="Daum C."/>
            <person name="Ezra D."/>
            <person name="Gonzalez J.B."/>
            <person name="Henrissat B."/>
            <person name="Kuo A."/>
            <person name="Liang C."/>
            <person name="Lipzen A."/>
            <person name="Lutzoni F."/>
            <person name="Magnuson J."/>
            <person name="Mondo S."/>
            <person name="Nolan M."/>
            <person name="Ohm R."/>
            <person name="Pangilinan J."/>
            <person name="Park H.-J."/>
            <person name="Ramirez L."/>
            <person name="Alfaro M."/>
            <person name="Sun H."/>
            <person name="Tritt A."/>
            <person name="Yoshinaga Y."/>
            <person name="Zwiers L.-H."/>
            <person name="Turgeon B.G."/>
            <person name="Goodwin S.B."/>
            <person name="Spatafora J.W."/>
            <person name="Crous P.W."/>
            <person name="Grigoriev I.V."/>
        </authorList>
    </citation>
    <scope>NUCLEOTIDE SEQUENCE</scope>
    <source>
        <strain evidence="4">CBS 342.82</strain>
    </source>
</reference>
<name>A0A6J3M391_9PEZI</name>
<keyword evidence="3" id="KW-1185">Reference proteome</keyword>
<evidence type="ECO:0000313" key="4">
    <source>
        <dbReference type="RefSeq" id="XP_033459394.1"/>
    </source>
</evidence>